<reference evidence="2 3" key="1">
    <citation type="submission" date="2017-12" db="EMBL/GenBank/DDBJ databases">
        <title>Bifidobacterium longum APC/DPC strains.</title>
        <authorList>
            <person name="Arboleya S."/>
        </authorList>
    </citation>
    <scope>NUCLEOTIDE SEQUENCE [LARGE SCALE GENOMIC DNA]</scope>
    <source>
        <strain evidence="2 3">APC1461</strain>
    </source>
</reference>
<feature type="region of interest" description="Disordered" evidence="1">
    <location>
        <begin position="12"/>
        <end position="52"/>
    </location>
</feature>
<evidence type="ECO:0000313" key="3">
    <source>
        <dbReference type="Proteomes" id="UP000232928"/>
    </source>
</evidence>
<sequence>MKGGTVTVLRRVQTGLDEGNNPVYETKPEPVGNVLVGAPNGENPGDSNRPDGIRIDANLYFPRDHKGDAMRGQTIVVRGHEYKVVGDPFPVDGGMTPTEWNMTVPVTRSDG</sequence>
<name>A0A2N0TKE1_BIFLN</name>
<accession>A0A2N0TKE1</accession>
<dbReference type="Proteomes" id="UP000232928">
    <property type="component" value="Unassembled WGS sequence"/>
</dbReference>
<protein>
    <submittedName>
        <fullName evidence="2">Phage protein</fullName>
    </submittedName>
</protein>
<evidence type="ECO:0000313" key="2">
    <source>
        <dbReference type="EMBL" id="PKD15204.1"/>
    </source>
</evidence>
<dbReference type="AlphaFoldDB" id="A0A2N0TKE1"/>
<organism evidence="2 3">
    <name type="scientific">Bifidobacterium longum</name>
    <dbReference type="NCBI Taxonomy" id="216816"/>
    <lineage>
        <taxon>Bacteria</taxon>
        <taxon>Bacillati</taxon>
        <taxon>Actinomycetota</taxon>
        <taxon>Actinomycetes</taxon>
        <taxon>Bifidobacteriales</taxon>
        <taxon>Bifidobacteriaceae</taxon>
        <taxon>Bifidobacterium</taxon>
    </lineage>
</organism>
<proteinExistence type="predicted"/>
<dbReference type="EMBL" id="PJEG01000010">
    <property type="protein sequence ID" value="PKD15204.1"/>
    <property type="molecule type" value="Genomic_DNA"/>
</dbReference>
<evidence type="ECO:0000256" key="1">
    <source>
        <dbReference type="SAM" id="MobiDB-lite"/>
    </source>
</evidence>
<comment type="caution">
    <text evidence="2">The sequence shown here is derived from an EMBL/GenBank/DDBJ whole genome shotgun (WGS) entry which is preliminary data.</text>
</comment>
<gene>
    <name evidence="2" type="ORF">APC1461_0732</name>
</gene>
<dbReference type="RefSeq" id="WP_101027580.1">
    <property type="nucleotide sequence ID" value="NZ_PJEG01000010.1"/>
</dbReference>